<dbReference type="EMBL" id="JABSTU010000005">
    <property type="protein sequence ID" value="KAH8029380.1"/>
    <property type="molecule type" value="Genomic_DNA"/>
</dbReference>
<dbReference type="Proteomes" id="UP000821866">
    <property type="component" value="Chromosome 3"/>
</dbReference>
<accession>A0A9J6E4Y1</accession>
<reference evidence="1" key="2">
    <citation type="submission" date="2021-09" db="EMBL/GenBank/DDBJ databases">
        <authorList>
            <person name="Jia N."/>
            <person name="Wang J."/>
            <person name="Shi W."/>
            <person name="Du L."/>
            <person name="Sun Y."/>
            <person name="Zhan W."/>
            <person name="Jiang J."/>
            <person name="Wang Q."/>
            <person name="Zhang B."/>
            <person name="Ji P."/>
            <person name="Sakyi L.B."/>
            <person name="Cui X."/>
            <person name="Yuan T."/>
            <person name="Jiang B."/>
            <person name="Yang W."/>
            <person name="Lam T.T.-Y."/>
            <person name="Chang Q."/>
            <person name="Ding S."/>
            <person name="Wang X."/>
            <person name="Zhu J."/>
            <person name="Ruan X."/>
            <person name="Zhao L."/>
            <person name="Wei J."/>
            <person name="Que T."/>
            <person name="Du C."/>
            <person name="Cheng J."/>
            <person name="Dai P."/>
            <person name="Han X."/>
            <person name="Huang E."/>
            <person name="Gao Y."/>
            <person name="Liu J."/>
            <person name="Shao H."/>
            <person name="Ye R."/>
            <person name="Li L."/>
            <person name="Wei W."/>
            <person name="Wang X."/>
            <person name="Wang C."/>
            <person name="Huo Q."/>
            <person name="Li W."/>
            <person name="Guo W."/>
            <person name="Chen H."/>
            <person name="Chen S."/>
            <person name="Zhou L."/>
            <person name="Zhou L."/>
            <person name="Ni X."/>
            <person name="Tian J."/>
            <person name="Zhou Y."/>
            <person name="Sheng Y."/>
            <person name="Liu T."/>
            <person name="Pan Y."/>
            <person name="Xia L."/>
            <person name="Li J."/>
            <person name="Zhao F."/>
            <person name="Cao W."/>
        </authorList>
    </citation>
    <scope>NUCLEOTIDE SEQUENCE</scope>
    <source>
        <strain evidence="1">Rmic-2018</strain>
        <tissue evidence="1">Larvae</tissue>
    </source>
</reference>
<comment type="caution">
    <text evidence="1">The sequence shown here is derived from an EMBL/GenBank/DDBJ whole genome shotgun (WGS) entry which is preliminary data.</text>
</comment>
<name>A0A9J6E4Y1_RHIMP</name>
<gene>
    <name evidence="1" type="ORF">HPB51_000023</name>
</gene>
<organism evidence="1 2">
    <name type="scientific">Rhipicephalus microplus</name>
    <name type="common">Cattle tick</name>
    <name type="synonym">Boophilus microplus</name>
    <dbReference type="NCBI Taxonomy" id="6941"/>
    <lineage>
        <taxon>Eukaryota</taxon>
        <taxon>Metazoa</taxon>
        <taxon>Ecdysozoa</taxon>
        <taxon>Arthropoda</taxon>
        <taxon>Chelicerata</taxon>
        <taxon>Arachnida</taxon>
        <taxon>Acari</taxon>
        <taxon>Parasitiformes</taxon>
        <taxon>Ixodida</taxon>
        <taxon>Ixodoidea</taxon>
        <taxon>Ixodidae</taxon>
        <taxon>Rhipicephalinae</taxon>
        <taxon>Rhipicephalus</taxon>
        <taxon>Boophilus</taxon>
    </lineage>
</organism>
<dbReference type="VEuPathDB" id="VectorBase:LOC119183606"/>
<keyword evidence="2" id="KW-1185">Reference proteome</keyword>
<evidence type="ECO:0000313" key="1">
    <source>
        <dbReference type="EMBL" id="KAH8029380.1"/>
    </source>
</evidence>
<reference evidence="1" key="1">
    <citation type="journal article" date="2020" name="Cell">
        <title>Large-Scale Comparative Analyses of Tick Genomes Elucidate Their Genetic Diversity and Vector Capacities.</title>
        <authorList>
            <consortium name="Tick Genome and Microbiome Consortium (TIGMIC)"/>
            <person name="Jia N."/>
            <person name="Wang J."/>
            <person name="Shi W."/>
            <person name="Du L."/>
            <person name="Sun Y."/>
            <person name="Zhan W."/>
            <person name="Jiang J.F."/>
            <person name="Wang Q."/>
            <person name="Zhang B."/>
            <person name="Ji P."/>
            <person name="Bell-Sakyi L."/>
            <person name="Cui X.M."/>
            <person name="Yuan T.T."/>
            <person name="Jiang B.G."/>
            <person name="Yang W.F."/>
            <person name="Lam T.T."/>
            <person name="Chang Q.C."/>
            <person name="Ding S.J."/>
            <person name="Wang X.J."/>
            <person name="Zhu J.G."/>
            <person name="Ruan X.D."/>
            <person name="Zhao L."/>
            <person name="Wei J.T."/>
            <person name="Ye R.Z."/>
            <person name="Que T.C."/>
            <person name="Du C.H."/>
            <person name="Zhou Y.H."/>
            <person name="Cheng J.X."/>
            <person name="Dai P.F."/>
            <person name="Guo W.B."/>
            <person name="Han X.H."/>
            <person name="Huang E.J."/>
            <person name="Li L.F."/>
            <person name="Wei W."/>
            <person name="Gao Y.C."/>
            <person name="Liu J.Z."/>
            <person name="Shao H.Z."/>
            <person name="Wang X."/>
            <person name="Wang C.C."/>
            <person name="Yang T.C."/>
            <person name="Huo Q.B."/>
            <person name="Li W."/>
            <person name="Chen H.Y."/>
            <person name="Chen S.E."/>
            <person name="Zhou L.G."/>
            <person name="Ni X.B."/>
            <person name="Tian J.H."/>
            <person name="Sheng Y."/>
            <person name="Liu T."/>
            <person name="Pan Y.S."/>
            <person name="Xia L.Y."/>
            <person name="Li J."/>
            <person name="Zhao F."/>
            <person name="Cao W.C."/>
        </authorList>
    </citation>
    <scope>NUCLEOTIDE SEQUENCE</scope>
    <source>
        <strain evidence="1">Rmic-2018</strain>
    </source>
</reference>
<evidence type="ECO:0000313" key="2">
    <source>
        <dbReference type="Proteomes" id="UP000821866"/>
    </source>
</evidence>
<proteinExistence type="predicted"/>
<sequence length="206" mass="22989">MVMASVDLDRLCSHLSSMQADKLHTLQDDDSLTIPLIRGMTVPTAVASIRSHIAAMSDMKDRLCCINEIYLSLMEKGVIAPWLFVRICDTRGAPEDTPMARYFQNVKSNMDFIYSMDVTEERTHICAMLGESSTPNVGLDVYCFCFWPPVQGVAVFKPQYGFSRRQQDVLREMLGNGREFCGFGPYQDLNSAHSAGVFVSSCSSSE</sequence>
<protein>
    <submittedName>
        <fullName evidence="1">Uncharacterized protein</fullName>
    </submittedName>
</protein>
<dbReference type="AlphaFoldDB" id="A0A9J6E4Y1"/>